<feature type="domain" description="Fe/B12 periplasmic-binding" evidence="1">
    <location>
        <begin position="78"/>
        <end position="336"/>
    </location>
</feature>
<dbReference type="InterPro" id="IPR050902">
    <property type="entry name" value="ABC_Transporter_SBP"/>
</dbReference>
<protein>
    <submittedName>
        <fullName evidence="2">Iron(III) ABC transporter periplasmic iron-binding protein</fullName>
    </submittedName>
</protein>
<dbReference type="Pfam" id="PF01497">
    <property type="entry name" value="Peripla_BP_2"/>
    <property type="match status" value="1"/>
</dbReference>
<dbReference type="AlphaFoldDB" id="A0A2X3DGS4"/>
<organism evidence="2 3">
    <name type="scientific">Helicobacter fennelliae</name>
    <dbReference type="NCBI Taxonomy" id="215"/>
    <lineage>
        <taxon>Bacteria</taxon>
        <taxon>Pseudomonadati</taxon>
        <taxon>Campylobacterota</taxon>
        <taxon>Epsilonproteobacteria</taxon>
        <taxon>Campylobacterales</taxon>
        <taxon>Helicobacteraceae</taxon>
        <taxon>Helicobacter</taxon>
    </lineage>
</organism>
<dbReference type="RefSeq" id="WP_112058217.1">
    <property type="nucleotide sequence ID" value="NZ_UAWL01000006.1"/>
</dbReference>
<dbReference type="Gene3D" id="3.40.50.1980">
    <property type="entry name" value="Nitrogenase molybdenum iron protein domain"/>
    <property type="match status" value="2"/>
</dbReference>
<dbReference type="InterPro" id="IPR002491">
    <property type="entry name" value="ABC_transptr_periplasmic_BD"/>
</dbReference>
<evidence type="ECO:0000313" key="2">
    <source>
        <dbReference type="EMBL" id="SQB97460.1"/>
    </source>
</evidence>
<proteinExistence type="predicted"/>
<dbReference type="Proteomes" id="UP000250166">
    <property type="component" value="Unassembled WGS sequence"/>
</dbReference>
<evidence type="ECO:0000259" key="1">
    <source>
        <dbReference type="PROSITE" id="PS50983"/>
    </source>
</evidence>
<sequence length="366" mass="41803">MKTFIVVLFVCIWGVLDSAKATSFESLESMKPLDSVRLAESTQLKESSAHSQALLQTQAHFPLEIKDFWHSTIFDAPAKTHIFLSFCEMIAMLDIWEGARGLSRHVFYEPLLRQSYPLIDTLPKIGGGNGSTINPEMLKRINPDVVFVWAGDKKLVDFSRKLGVKMIAFYPQSIYELFATLYRIALVFDKQEMYLKKQDKAFEMIELITSRTKSLPHKKRAIYIWDKLTSISGRVGMVGDMLEIAGLDSMGKDMRVDSYQTNVESILRFDPEVIFIWGGSSLNEATLYANPQLKNITAIQNKKVYKLPIWDNWGPRIVQTSLLVSALAYPTLFDKQEVRTQIQDLNLMWFGLKEFPATIPLLDEPQ</sequence>
<reference evidence="2 3" key="1">
    <citation type="submission" date="2018-06" db="EMBL/GenBank/DDBJ databases">
        <authorList>
            <consortium name="Pathogen Informatics"/>
            <person name="Doyle S."/>
        </authorList>
    </citation>
    <scope>NUCLEOTIDE SEQUENCE [LARGE SCALE GENOMIC DNA]</scope>
    <source>
        <strain evidence="2 3">NCTC13102</strain>
    </source>
</reference>
<dbReference type="EMBL" id="UAWL01000006">
    <property type="protein sequence ID" value="SQB97460.1"/>
    <property type="molecule type" value="Genomic_DNA"/>
</dbReference>
<dbReference type="PANTHER" id="PTHR30535">
    <property type="entry name" value="VITAMIN B12-BINDING PROTEIN"/>
    <property type="match status" value="1"/>
</dbReference>
<dbReference type="PANTHER" id="PTHR30535:SF33">
    <property type="entry name" value="PERIPLASMIC BINDING PROTEIN"/>
    <property type="match status" value="1"/>
</dbReference>
<dbReference type="PROSITE" id="PS50983">
    <property type="entry name" value="FE_B12_PBP"/>
    <property type="match status" value="1"/>
</dbReference>
<name>A0A2X3DGS4_9HELI</name>
<gene>
    <name evidence="2" type="ORF">NCTC13102_00191</name>
</gene>
<evidence type="ECO:0000313" key="3">
    <source>
        <dbReference type="Proteomes" id="UP000250166"/>
    </source>
</evidence>
<dbReference type="SUPFAM" id="SSF53807">
    <property type="entry name" value="Helical backbone' metal receptor"/>
    <property type="match status" value="1"/>
</dbReference>
<accession>A0A2X3DGS4</accession>